<evidence type="ECO:0000313" key="4">
    <source>
        <dbReference type="Proteomes" id="UP001629214"/>
    </source>
</evidence>
<accession>A0ABW8Z1C0</accession>
<organism evidence="3 4">
    <name type="scientific">Herbaspirillum rhizosphaerae</name>
    <dbReference type="NCBI Taxonomy" id="346179"/>
    <lineage>
        <taxon>Bacteria</taxon>
        <taxon>Pseudomonadati</taxon>
        <taxon>Pseudomonadota</taxon>
        <taxon>Betaproteobacteria</taxon>
        <taxon>Burkholderiales</taxon>
        <taxon>Oxalobacteraceae</taxon>
        <taxon>Herbaspirillum</taxon>
    </lineage>
</organism>
<feature type="transmembrane region" description="Helical" evidence="1">
    <location>
        <begin position="51"/>
        <end position="73"/>
    </location>
</feature>
<dbReference type="EMBL" id="JAQQFR010000001">
    <property type="protein sequence ID" value="MFL9876934.1"/>
    <property type="molecule type" value="Genomic_DNA"/>
</dbReference>
<keyword evidence="1" id="KW-1133">Transmembrane helix</keyword>
<comment type="caution">
    <text evidence="3">The sequence shown here is derived from an EMBL/GenBank/DDBJ whole genome shotgun (WGS) entry which is preliminary data.</text>
</comment>
<protein>
    <submittedName>
        <fullName evidence="3">DUF4105 domain-containing protein</fullName>
    </submittedName>
</protein>
<dbReference type="RefSeq" id="WP_408164836.1">
    <property type="nucleotide sequence ID" value="NZ_JAQQFR010000001.1"/>
</dbReference>
<proteinExistence type="predicted"/>
<sequence>MPDFPSSSSRPPVGRLRKLIWIALCLLLTLAITAAGVWTGFALWFQLSAPMQIKVAAIVFLALAVLAAMHALWQRRWRPLIWFVVFFTGVLGWWSTFKPSHDRVWADDVARLLHIDVEGSKVRLTNVRNFDWRSETDYTVRWENREYDLDHLVTADLVLSYWMGPAIAHTLVSFGFDDGRYLTFSVEIRKEKGESFSALGGFFRKFETVLVASDERDIVRVRTNVRGEDVYFYRLQVEPATLRKLFIGYAGEARKLEEAPAFYNTLTSNCTTIVFDLARAINPQLPLDYRLLASGYLAEYAYDVGGLTPGFDHATLRARGRITERALAAGNDPRFSQLIRVGIPGVAPLKSR</sequence>
<dbReference type="Proteomes" id="UP001629214">
    <property type="component" value="Unassembled WGS sequence"/>
</dbReference>
<gene>
    <name evidence="3" type="ORF">PQR63_00965</name>
</gene>
<evidence type="ECO:0000313" key="3">
    <source>
        <dbReference type="EMBL" id="MFL9876934.1"/>
    </source>
</evidence>
<dbReference type="InterPro" id="IPR025178">
    <property type="entry name" value="Lnb_N"/>
</dbReference>
<evidence type="ECO:0000256" key="1">
    <source>
        <dbReference type="SAM" id="Phobius"/>
    </source>
</evidence>
<feature type="transmembrane region" description="Helical" evidence="1">
    <location>
        <begin position="80"/>
        <end position="97"/>
    </location>
</feature>
<feature type="transmembrane region" description="Helical" evidence="1">
    <location>
        <begin position="20"/>
        <end position="45"/>
    </location>
</feature>
<name>A0ABW8Z1C0_9BURK</name>
<feature type="domain" description="Lnb N-terminal periplasmic" evidence="2">
    <location>
        <begin position="139"/>
        <end position="294"/>
    </location>
</feature>
<keyword evidence="4" id="KW-1185">Reference proteome</keyword>
<keyword evidence="1" id="KW-0472">Membrane</keyword>
<reference evidence="3 4" key="1">
    <citation type="journal article" date="2024" name="Chem. Sci.">
        <title>Discovery of megapolipeptins by genome mining of a Burkholderiales bacteria collection.</title>
        <authorList>
            <person name="Paulo B.S."/>
            <person name="Recchia M.J.J."/>
            <person name="Lee S."/>
            <person name="Fergusson C.H."/>
            <person name="Romanowski S.B."/>
            <person name="Hernandez A."/>
            <person name="Krull N."/>
            <person name="Liu D.Y."/>
            <person name="Cavanagh H."/>
            <person name="Bos A."/>
            <person name="Gray C.A."/>
            <person name="Murphy B.T."/>
            <person name="Linington R.G."/>
            <person name="Eustaquio A.S."/>
        </authorList>
    </citation>
    <scope>NUCLEOTIDE SEQUENCE [LARGE SCALE GENOMIC DNA]</scope>
    <source>
        <strain evidence="3 4">RL21-008-BIB-B</strain>
    </source>
</reference>
<evidence type="ECO:0000259" key="2">
    <source>
        <dbReference type="Pfam" id="PF13387"/>
    </source>
</evidence>
<keyword evidence="1" id="KW-0812">Transmembrane</keyword>
<dbReference type="Pfam" id="PF13387">
    <property type="entry name" value="Lnb_N"/>
    <property type="match status" value="1"/>
</dbReference>